<organism evidence="2 3">
    <name type="scientific">Pontibacter qinzhouensis</name>
    <dbReference type="NCBI Taxonomy" id="2603253"/>
    <lineage>
        <taxon>Bacteria</taxon>
        <taxon>Pseudomonadati</taxon>
        <taxon>Bacteroidota</taxon>
        <taxon>Cytophagia</taxon>
        <taxon>Cytophagales</taxon>
        <taxon>Hymenobacteraceae</taxon>
        <taxon>Pontibacter</taxon>
    </lineage>
</organism>
<dbReference type="EMBL" id="VRTY01000073">
    <property type="protein sequence ID" value="TXK36692.1"/>
    <property type="molecule type" value="Genomic_DNA"/>
</dbReference>
<keyword evidence="3" id="KW-1185">Reference proteome</keyword>
<dbReference type="OrthoDB" id="646668at2"/>
<evidence type="ECO:0000313" key="2">
    <source>
        <dbReference type="EMBL" id="TXK36692.1"/>
    </source>
</evidence>
<evidence type="ECO:0008006" key="4">
    <source>
        <dbReference type="Google" id="ProtNLM"/>
    </source>
</evidence>
<sequence length="462" mass="51175">MKRIKILLYALLAPLFLITACQDDNYELGRMLDKSEIKFRIEQPLNLDAGGNTVILINETPGTLSMWDYGTGRSERRVDTVRFAFEGEYIIKFSAATAGGIVEMDPVTIQVTQNNLAYVDDPLWTALSGGVGNEKTWILDIDAKYFDGPLYFYGTDNGWEGACMNEGGDCWNWNPDYAGNTWLMPAGDYGTMTFNLKGGPFVTVNHKMLPNRGTENGTYFLDTDTRTLIMTDATPLHDAGRDGCVSSWGNIRLLSLTENAMQFAVLRMNSCEGAALLVYNYVSKEYSDNWVPEEPVDAGPDEGYNPTFAPGQLLNMLTGGASSGRVWNLDASGNPVDWIAGGKGWTESAASSSDWGWNTSWETAVADSWIRFDRFGGTQNYTRRQKGATTTGTFTIKEDTNEITLSNGNTLLQNPDSWMNPTASTIKVVKAFPNDFQSKGIWFGTSYDAGKDEWLAFHYIIP</sequence>
<dbReference type="AlphaFoldDB" id="A0A5C8JH08"/>
<name>A0A5C8JH08_9BACT</name>
<keyword evidence="1" id="KW-0732">Signal</keyword>
<dbReference type="RefSeq" id="WP_147922976.1">
    <property type="nucleotide sequence ID" value="NZ_VRTY01000073.1"/>
</dbReference>
<feature type="signal peptide" evidence="1">
    <location>
        <begin position="1"/>
        <end position="22"/>
    </location>
</feature>
<accession>A0A5C8JH08</accession>
<protein>
    <recommendedName>
        <fullName evidence="4">PKD domain-containing protein</fullName>
    </recommendedName>
</protein>
<dbReference type="PROSITE" id="PS51257">
    <property type="entry name" value="PROKAR_LIPOPROTEIN"/>
    <property type="match status" value="1"/>
</dbReference>
<gene>
    <name evidence="2" type="ORF">FVR03_17070</name>
</gene>
<reference evidence="2 3" key="1">
    <citation type="submission" date="2019-08" db="EMBL/GenBank/DDBJ databases">
        <authorList>
            <person name="Shi S."/>
        </authorList>
    </citation>
    <scope>NUCLEOTIDE SEQUENCE [LARGE SCALE GENOMIC DNA]</scope>
    <source>
        <strain evidence="2 3">GY10130</strain>
    </source>
</reference>
<dbReference type="Proteomes" id="UP000321926">
    <property type="component" value="Unassembled WGS sequence"/>
</dbReference>
<evidence type="ECO:0000313" key="3">
    <source>
        <dbReference type="Proteomes" id="UP000321926"/>
    </source>
</evidence>
<comment type="caution">
    <text evidence="2">The sequence shown here is derived from an EMBL/GenBank/DDBJ whole genome shotgun (WGS) entry which is preliminary data.</text>
</comment>
<evidence type="ECO:0000256" key="1">
    <source>
        <dbReference type="SAM" id="SignalP"/>
    </source>
</evidence>
<proteinExistence type="predicted"/>
<feature type="chain" id="PRO_5023020152" description="PKD domain-containing protein" evidence="1">
    <location>
        <begin position="23"/>
        <end position="462"/>
    </location>
</feature>